<organism evidence="1 2">
    <name type="scientific">Halovenus salina</name>
    <dbReference type="NCBI Taxonomy" id="1510225"/>
    <lineage>
        <taxon>Archaea</taxon>
        <taxon>Methanobacteriati</taxon>
        <taxon>Methanobacteriota</taxon>
        <taxon>Stenosarchaea group</taxon>
        <taxon>Halobacteria</taxon>
        <taxon>Halobacteriales</taxon>
        <taxon>Haloarculaceae</taxon>
        <taxon>Halovenus</taxon>
    </lineage>
</organism>
<protein>
    <submittedName>
        <fullName evidence="1">Uncharacterized protein</fullName>
    </submittedName>
</protein>
<keyword evidence="2" id="KW-1185">Reference proteome</keyword>
<proteinExistence type="predicted"/>
<evidence type="ECO:0000313" key="2">
    <source>
        <dbReference type="Proteomes" id="UP001596445"/>
    </source>
</evidence>
<evidence type="ECO:0000313" key="1">
    <source>
        <dbReference type="EMBL" id="MFC7059203.1"/>
    </source>
</evidence>
<sequence>MGHEHETVHCVGVDRAMGRILRVVGRPNRIDPLGDDYVVGGELWVVPAERRPVAVCRRGRRASGGSTVEIKAVCGDWPVAGAATDEVVTPRRAGERFDVGARSSR</sequence>
<name>A0ABD5W136_9EURY</name>
<dbReference type="AlphaFoldDB" id="A0ABD5W136"/>
<dbReference type="Proteomes" id="UP001596445">
    <property type="component" value="Unassembled WGS sequence"/>
</dbReference>
<dbReference type="EMBL" id="JBHSZI010000001">
    <property type="protein sequence ID" value="MFC7059203.1"/>
    <property type="molecule type" value="Genomic_DNA"/>
</dbReference>
<comment type="caution">
    <text evidence="1">The sequence shown here is derived from an EMBL/GenBank/DDBJ whole genome shotgun (WGS) entry which is preliminary data.</text>
</comment>
<gene>
    <name evidence="1" type="ORF">ACFQQG_14735</name>
</gene>
<accession>A0ABD5W136</accession>
<reference evidence="1 2" key="1">
    <citation type="journal article" date="2019" name="Int. J. Syst. Evol. Microbiol.">
        <title>The Global Catalogue of Microorganisms (GCM) 10K type strain sequencing project: providing services to taxonomists for standard genome sequencing and annotation.</title>
        <authorList>
            <consortium name="The Broad Institute Genomics Platform"/>
            <consortium name="The Broad Institute Genome Sequencing Center for Infectious Disease"/>
            <person name="Wu L."/>
            <person name="Ma J."/>
        </authorList>
    </citation>
    <scope>NUCLEOTIDE SEQUENCE [LARGE SCALE GENOMIC DNA]</scope>
    <source>
        <strain evidence="1 2">JCM 30072</strain>
    </source>
</reference>
<dbReference type="RefSeq" id="WP_267161947.1">
    <property type="nucleotide sequence ID" value="NZ_JBHSZI010000001.1"/>
</dbReference>